<evidence type="ECO:0000256" key="5">
    <source>
        <dbReference type="ARBA" id="ARBA00022692"/>
    </source>
</evidence>
<evidence type="ECO:0000256" key="4">
    <source>
        <dbReference type="ARBA" id="ARBA00022452"/>
    </source>
</evidence>
<dbReference type="RefSeq" id="WP_271426246.1">
    <property type="nucleotide sequence ID" value="NZ_JAQIPB010000001.1"/>
</dbReference>
<dbReference type="Gene3D" id="1.20.1600.10">
    <property type="entry name" value="Outer membrane efflux proteins (OEP)"/>
    <property type="match status" value="1"/>
</dbReference>
<evidence type="ECO:0000256" key="8">
    <source>
        <dbReference type="SAM" id="Coils"/>
    </source>
</evidence>
<keyword evidence="9" id="KW-0732">Signal</keyword>
<dbReference type="InterPro" id="IPR010130">
    <property type="entry name" value="T1SS_OMP_TolC"/>
</dbReference>
<evidence type="ECO:0000256" key="6">
    <source>
        <dbReference type="ARBA" id="ARBA00023136"/>
    </source>
</evidence>
<dbReference type="Proteomes" id="UP001212602">
    <property type="component" value="Unassembled WGS sequence"/>
</dbReference>
<evidence type="ECO:0000256" key="9">
    <source>
        <dbReference type="SAM" id="SignalP"/>
    </source>
</evidence>
<dbReference type="InterPro" id="IPR051906">
    <property type="entry name" value="TolC-like"/>
</dbReference>
<sequence length="456" mass="48308">MPTFLHARGWASCALATAIGLAALPSAQAQNLVQLYEAARAHDATFQAARAQAAANTARGAQARAAVLPQVGLAAGVSRTEADIRTDAGKGPRDFSTQQVGIQATQPIYRPANWATRSQGERQAEIAQAQLQGAEQDLIVRLAQAYFDVLGARDTLALVQAQKAAVAEQLAAARRNFELGNATITDTHEAQALHDLVVAQEIAAGNELQVRQLALDELTGRSTAPWPLAQPVALPALTPAELQPWLTQAEAFHPALRQAQLAREVAALEVDKAKAGHLPTLDATLGYQVVNNPQGVIDSTVRTRVHAAQAGLQLNVPLFAGFATENRIKETLALEEQAQATLDDTRRRITQSTRAAWLGLQAGAGQVRALEAAQASSQSALDANKLGYQVGVRINIDVLNAQSQLFQTRRDLAMARYNLLLGQLKLRQANGSLTADDLRGINAVLGSAPASPAAPG</sequence>
<dbReference type="GO" id="GO:1990281">
    <property type="term" value="C:efflux pump complex"/>
    <property type="evidence" value="ECO:0007669"/>
    <property type="project" value="TreeGrafter"/>
</dbReference>
<comment type="caution">
    <text evidence="10">The sequence shown here is derived from an EMBL/GenBank/DDBJ whole genome shotgun (WGS) entry which is preliminary data.</text>
</comment>
<dbReference type="AlphaFoldDB" id="A0AAE3N377"/>
<evidence type="ECO:0000313" key="11">
    <source>
        <dbReference type="Proteomes" id="UP001212602"/>
    </source>
</evidence>
<organism evidence="10 11">
    <name type="scientific">Xenophilus arseniciresistens</name>
    <dbReference type="NCBI Taxonomy" id="1283306"/>
    <lineage>
        <taxon>Bacteria</taxon>
        <taxon>Pseudomonadati</taxon>
        <taxon>Pseudomonadota</taxon>
        <taxon>Betaproteobacteria</taxon>
        <taxon>Burkholderiales</taxon>
        <taxon>Comamonadaceae</taxon>
        <taxon>Xenophilus</taxon>
    </lineage>
</organism>
<evidence type="ECO:0000256" key="3">
    <source>
        <dbReference type="ARBA" id="ARBA00022448"/>
    </source>
</evidence>
<dbReference type="GO" id="GO:0015288">
    <property type="term" value="F:porin activity"/>
    <property type="evidence" value="ECO:0007669"/>
    <property type="project" value="TreeGrafter"/>
</dbReference>
<feature type="chain" id="PRO_5042285148" evidence="9">
    <location>
        <begin position="30"/>
        <end position="456"/>
    </location>
</feature>
<evidence type="ECO:0000256" key="7">
    <source>
        <dbReference type="ARBA" id="ARBA00023237"/>
    </source>
</evidence>
<keyword evidence="7" id="KW-0998">Cell outer membrane</keyword>
<evidence type="ECO:0000256" key="2">
    <source>
        <dbReference type="ARBA" id="ARBA00007613"/>
    </source>
</evidence>
<keyword evidence="8" id="KW-0175">Coiled coil</keyword>
<comment type="subcellular location">
    <subcellularLocation>
        <location evidence="1">Cell outer membrane</location>
    </subcellularLocation>
</comment>
<dbReference type="EMBL" id="JAQIPB010000001">
    <property type="protein sequence ID" value="MDA7414975.1"/>
    <property type="molecule type" value="Genomic_DNA"/>
</dbReference>
<dbReference type="GO" id="GO:0009279">
    <property type="term" value="C:cell outer membrane"/>
    <property type="evidence" value="ECO:0007669"/>
    <property type="project" value="UniProtKB-SubCell"/>
</dbReference>
<evidence type="ECO:0000256" key="1">
    <source>
        <dbReference type="ARBA" id="ARBA00004442"/>
    </source>
</evidence>
<dbReference type="InterPro" id="IPR003423">
    <property type="entry name" value="OMP_efflux"/>
</dbReference>
<comment type="similarity">
    <text evidence="2">Belongs to the outer membrane factor (OMF) (TC 1.B.17) family.</text>
</comment>
<keyword evidence="3" id="KW-0813">Transport</keyword>
<dbReference type="NCBIfam" id="TIGR01844">
    <property type="entry name" value="type_I_sec_TolC"/>
    <property type="match status" value="1"/>
</dbReference>
<gene>
    <name evidence="10" type="ORF">PGB34_01235</name>
</gene>
<dbReference type="PANTHER" id="PTHR30026">
    <property type="entry name" value="OUTER MEMBRANE PROTEIN TOLC"/>
    <property type="match status" value="1"/>
</dbReference>
<feature type="coiled-coil region" evidence="8">
    <location>
        <begin position="117"/>
        <end position="176"/>
    </location>
</feature>
<dbReference type="Pfam" id="PF02321">
    <property type="entry name" value="OEP"/>
    <property type="match status" value="2"/>
</dbReference>
<keyword evidence="5" id="KW-0812">Transmembrane</keyword>
<dbReference type="PANTHER" id="PTHR30026:SF20">
    <property type="entry name" value="OUTER MEMBRANE PROTEIN TOLC"/>
    <property type="match status" value="1"/>
</dbReference>
<name>A0AAE3N377_9BURK</name>
<dbReference type="SUPFAM" id="SSF56954">
    <property type="entry name" value="Outer membrane efflux proteins (OEP)"/>
    <property type="match status" value="1"/>
</dbReference>
<dbReference type="GO" id="GO:0015562">
    <property type="term" value="F:efflux transmembrane transporter activity"/>
    <property type="evidence" value="ECO:0007669"/>
    <property type="project" value="InterPro"/>
</dbReference>
<keyword evidence="11" id="KW-1185">Reference proteome</keyword>
<keyword evidence="4" id="KW-1134">Transmembrane beta strand</keyword>
<feature type="signal peptide" evidence="9">
    <location>
        <begin position="1"/>
        <end position="29"/>
    </location>
</feature>
<evidence type="ECO:0000313" key="10">
    <source>
        <dbReference type="EMBL" id="MDA7414975.1"/>
    </source>
</evidence>
<reference evidence="10" key="1">
    <citation type="submission" date="2023-01" db="EMBL/GenBank/DDBJ databases">
        <title>Xenophilus mangrovi sp. nov., isolated from soil of Mangrove nature reserve.</title>
        <authorList>
            <person name="Xu S."/>
            <person name="Liu Z."/>
            <person name="Xu Y."/>
        </authorList>
    </citation>
    <scope>NUCLEOTIDE SEQUENCE</scope>
    <source>
        <strain evidence="10">YW8</strain>
    </source>
</reference>
<keyword evidence="6" id="KW-0472">Membrane</keyword>
<protein>
    <submittedName>
        <fullName evidence="10">TolC family outer membrane protein</fullName>
    </submittedName>
</protein>
<accession>A0AAE3N377</accession>
<proteinExistence type="inferred from homology"/>